<evidence type="ECO:0000259" key="8">
    <source>
        <dbReference type="PROSITE" id="PS50928"/>
    </source>
</evidence>
<feature type="transmembrane region" description="Helical" evidence="7">
    <location>
        <begin position="236"/>
        <end position="257"/>
    </location>
</feature>
<dbReference type="InterPro" id="IPR035906">
    <property type="entry name" value="MetI-like_sf"/>
</dbReference>
<dbReference type="PANTHER" id="PTHR43744:SF8">
    <property type="entry name" value="SN-GLYCEROL-3-PHOSPHATE TRANSPORT SYSTEM PERMEASE PROTEIN UGPE"/>
    <property type="match status" value="1"/>
</dbReference>
<feature type="domain" description="ABC transmembrane type-1" evidence="8">
    <location>
        <begin position="67"/>
        <end position="257"/>
    </location>
</feature>
<proteinExistence type="inferred from homology"/>
<organism evidence="9 10">
    <name type="scientific">Candidatus Acutalibacter pullistercoris</name>
    <dbReference type="NCBI Taxonomy" id="2838418"/>
    <lineage>
        <taxon>Bacteria</taxon>
        <taxon>Bacillati</taxon>
        <taxon>Bacillota</taxon>
        <taxon>Clostridia</taxon>
        <taxon>Eubacteriales</taxon>
        <taxon>Acutalibacteraceae</taxon>
        <taxon>Acutalibacter</taxon>
    </lineage>
</organism>
<dbReference type="InterPro" id="IPR000515">
    <property type="entry name" value="MetI-like"/>
</dbReference>
<evidence type="ECO:0000256" key="5">
    <source>
        <dbReference type="ARBA" id="ARBA00022989"/>
    </source>
</evidence>
<dbReference type="SUPFAM" id="SSF161098">
    <property type="entry name" value="MetI-like"/>
    <property type="match status" value="1"/>
</dbReference>
<keyword evidence="3" id="KW-1003">Cell membrane</keyword>
<dbReference type="EMBL" id="DXDU01000016">
    <property type="protein sequence ID" value="HIY25794.1"/>
    <property type="molecule type" value="Genomic_DNA"/>
</dbReference>
<feature type="transmembrane region" description="Helical" evidence="7">
    <location>
        <begin position="71"/>
        <end position="95"/>
    </location>
</feature>
<dbReference type="PROSITE" id="PS50928">
    <property type="entry name" value="ABC_TM1"/>
    <property type="match status" value="1"/>
</dbReference>
<evidence type="ECO:0000313" key="10">
    <source>
        <dbReference type="Proteomes" id="UP000823915"/>
    </source>
</evidence>
<keyword evidence="6 7" id="KW-0472">Membrane</keyword>
<evidence type="ECO:0000256" key="7">
    <source>
        <dbReference type="RuleBase" id="RU363032"/>
    </source>
</evidence>
<name>A0A9D2C018_9FIRM</name>
<keyword evidence="2 7" id="KW-0813">Transport</keyword>
<dbReference type="Proteomes" id="UP000823915">
    <property type="component" value="Unassembled WGS sequence"/>
</dbReference>
<gene>
    <name evidence="9" type="ORF">H9838_01305</name>
</gene>
<dbReference type="GO" id="GO:0005886">
    <property type="term" value="C:plasma membrane"/>
    <property type="evidence" value="ECO:0007669"/>
    <property type="project" value="UniProtKB-SubCell"/>
</dbReference>
<dbReference type="Pfam" id="PF00528">
    <property type="entry name" value="BPD_transp_1"/>
    <property type="match status" value="1"/>
</dbReference>
<dbReference type="PANTHER" id="PTHR43744">
    <property type="entry name" value="ABC TRANSPORTER PERMEASE PROTEIN MG189-RELATED-RELATED"/>
    <property type="match status" value="1"/>
</dbReference>
<keyword evidence="5 7" id="KW-1133">Transmembrane helix</keyword>
<accession>A0A9D2C018</accession>
<feature type="transmembrane region" description="Helical" evidence="7">
    <location>
        <begin position="102"/>
        <end position="123"/>
    </location>
</feature>
<comment type="similarity">
    <text evidence="7">Belongs to the binding-protein-dependent transport system permease family.</text>
</comment>
<dbReference type="AlphaFoldDB" id="A0A9D2C018"/>
<evidence type="ECO:0000313" key="9">
    <source>
        <dbReference type="EMBL" id="HIY25794.1"/>
    </source>
</evidence>
<reference evidence="9" key="1">
    <citation type="journal article" date="2021" name="PeerJ">
        <title>Extensive microbial diversity within the chicken gut microbiome revealed by metagenomics and culture.</title>
        <authorList>
            <person name="Gilroy R."/>
            <person name="Ravi A."/>
            <person name="Getino M."/>
            <person name="Pursley I."/>
            <person name="Horton D.L."/>
            <person name="Alikhan N.F."/>
            <person name="Baker D."/>
            <person name="Gharbi K."/>
            <person name="Hall N."/>
            <person name="Watson M."/>
            <person name="Adriaenssens E.M."/>
            <person name="Foster-Nyarko E."/>
            <person name="Jarju S."/>
            <person name="Secka A."/>
            <person name="Antonio M."/>
            <person name="Oren A."/>
            <person name="Chaudhuri R.R."/>
            <person name="La Ragione R."/>
            <person name="Hildebrand F."/>
            <person name="Pallen M.J."/>
        </authorList>
    </citation>
    <scope>NUCLEOTIDE SEQUENCE</scope>
    <source>
        <strain evidence="9">1282</strain>
    </source>
</reference>
<sequence>MSRKLSTGVTYGVLMIAAAVMCFPVLFSLALSFSDLNDILKGDYIPSSLNFANYINAFQTQPLLHYMLNSAIVGVLSTALQILFALLAAYAIVFIEFRAKKIIFLVMMATMMIPGEVLVITNFQTMRSWDFLNTYQGLILPGLASTFGIFLFRQNMMQIPLELKEASTVAGVSEFGFFWKIVAPMVMNTVVTLAIYFFLVSWNSYMWPLLSTTEDTVRTVQIGLRQLKNTEAVSDYGMMAAGAMVTSLPTLLLIFFGQKRLQEGMTKGAIK</sequence>
<comment type="caution">
    <text evidence="9">The sequence shown here is derived from an EMBL/GenBank/DDBJ whole genome shotgun (WGS) entry which is preliminary data.</text>
</comment>
<dbReference type="GO" id="GO:0055085">
    <property type="term" value="P:transmembrane transport"/>
    <property type="evidence" value="ECO:0007669"/>
    <property type="project" value="InterPro"/>
</dbReference>
<feature type="transmembrane region" description="Helical" evidence="7">
    <location>
        <begin position="177"/>
        <end position="199"/>
    </location>
</feature>
<feature type="transmembrane region" description="Helical" evidence="7">
    <location>
        <begin position="135"/>
        <end position="156"/>
    </location>
</feature>
<evidence type="ECO:0000256" key="4">
    <source>
        <dbReference type="ARBA" id="ARBA00022692"/>
    </source>
</evidence>
<comment type="subcellular location">
    <subcellularLocation>
        <location evidence="1 7">Cell membrane</location>
        <topology evidence="1 7">Multi-pass membrane protein</topology>
    </subcellularLocation>
</comment>
<keyword evidence="4 7" id="KW-0812">Transmembrane</keyword>
<dbReference type="CDD" id="cd06261">
    <property type="entry name" value="TM_PBP2"/>
    <property type="match status" value="1"/>
</dbReference>
<evidence type="ECO:0000256" key="3">
    <source>
        <dbReference type="ARBA" id="ARBA00022475"/>
    </source>
</evidence>
<dbReference type="Gene3D" id="1.10.3720.10">
    <property type="entry name" value="MetI-like"/>
    <property type="match status" value="1"/>
</dbReference>
<feature type="transmembrane region" description="Helical" evidence="7">
    <location>
        <begin position="12"/>
        <end position="33"/>
    </location>
</feature>
<evidence type="ECO:0000256" key="6">
    <source>
        <dbReference type="ARBA" id="ARBA00023136"/>
    </source>
</evidence>
<protein>
    <submittedName>
        <fullName evidence="9">Carbohydrate ABC transporter permease</fullName>
    </submittedName>
</protein>
<evidence type="ECO:0000256" key="2">
    <source>
        <dbReference type="ARBA" id="ARBA00022448"/>
    </source>
</evidence>
<evidence type="ECO:0000256" key="1">
    <source>
        <dbReference type="ARBA" id="ARBA00004651"/>
    </source>
</evidence>
<reference evidence="9" key="2">
    <citation type="submission" date="2021-04" db="EMBL/GenBank/DDBJ databases">
        <authorList>
            <person name="Gilroy R."/>
        </authorList>
    </citation>
    <scope>NUCLEOTIDE SEQUENCE</scope>
    <source>
        <strain evidence="9">1282</strain>
    </source>
</reference>